<feature type="compositionally biased region" description="Basic and acidic residues" evidence="1">
    <location>
        <begin position="1115"/>
        <end position="1130"/>
    </location>
</feature>
<feature type="compositionally biased region" description="Polar residues" evidence="1">
    <location>
        <begin position="450"/>
        <end position="466"/>
    </location>
</feature>
<reference evidence="3" key="1">
    <citation type="submission" date="2021-04" db="EMBL/GenBank/DDBJ databases">
        <authorList>
            <consortium name="Molecular Ecology Group"/>
        </authorList>
    </citation>
    <scope>NUCLEOTIDE SEQUENCE</scope>
</reference>
<feature type="compositionally biased region" description="Polar residues" evidence="1">
    <location>
        <begin position="490"/>
        <end position="525"/>
    </location>
</feature>
<feature type="region of interest" description="Disordered" evidence="1">
    <location>
        <begin position="616"/>
        <end position="673"/>
    </location>
</feature>
<feature type="compositionally biased region" description="Polar residues" evidence="1">
    <location>
        <begin position="215"/>
        <end position="231"/>
    </location>
</feature>
<feature type="compositionally biased region" description="Polar residues" evidence="1">
    <location>
        <begin position="909"/>
        <end position="919"/>
    </location>
</feature>
<feature type="compositionally biased region" description="Low complexity" evidence="1">
    <location>
        <begin position="564"/>
        <end position="592"/>
    </location>
</feature>
<dbReference type="GO" id="GO:0005634">
    <property type="term" value="C:nucleus"/>
    <property type="evidence" value="ECO:0007669"/>
    <property type="project" value="TreeGrafter"/>
</dbReference>
<dbReference type="EMBL" id="CAJHNH020004713">
    <property type="protein sequence ID" value="CAG5131514.1"/>
    <property type="molecule type" value="Genomic_DNA"/>
</dbReference>
<feature type="compositionally biased region" description="Basic and acidic residues" evidence="1">
    <location>
        <begin position="1086"/>
        <end position="1096"/>
    </location>
</feature>
<protein>
    <recommendedName>
        <fullName evidence="2">DUF4211 domain-containing protein</fullName>
    </recommendedName>
</protein>
<organism evidence="3 4">
    <name type="scientific">Candidula unifasciata</name>
    <dbReference type="NCBI Taxonomy" id="100452"/>
    <lineage>
        <taxon>Eukaryota</taxon>
        <taxon>Metazoa</taxon>
        <taxon>Spiralia</taxon>
        <taxon>Lophotrochozoa</taxon>
        <taxon>Mollusca</taxon>
        <taxon>Gastropoda</taxon>
        <taxon>Heterobranchia</taxon>
        <taxon>Euthyneura</taxon>
        <taxon>Panpulmonata</taxon>
        <taxon>Eupulmonata</taxon>
        <taxon>Stylommatophora</taxon>
        <taxon>Helicina</taxon>
        <taxon>Helicoidea</taxon>
        <taxon>Geomitridae</taxon>
        <taxon>Candidula</taxon>
    </lineage>
</organism>
<dbReference type="Proteomes" id="UP000678393">
    <property type="component" value="Unassembled WGS sequence"/>
</dbReference>
<gene>
    <name evidence="3" type="ORF">CUNI_LOCUS17072</name>
</gene>
<dbReference type="OrthoDB" id="21499at2759"/>
<proteinExistence type="predicted"/>
<accession>A0A8S3ZPG0</accession>
<evidence type="ECO:0000256" key="1">
    <source>
        <dbReference type="SAM" id="MobiDB-lite"/>
    </source>
</evidence>
<feature type="domain" description="DUF4211" evidence="2">
    <location>
        <begin position="1311"/>
        <end position="1420"/>
    </location>
</feature>
<feature type="region of interest" description="Disordered" evidence="1">
    <location>
        <begin position="909"/>
        <end position="1202"/>
    </location>
</feature>
<feature type="compositionally biased region" description="Low complexity" evidence="1">
    <location>
        <begin position="120"/>
        <end position="135"/>
    </location>
</feature>
<feature type="compositionally biased region" description="Low complexity" evidence="1">
    <location>
        <begin position="1158"/>
        <end position="1180"/>
    </location>
</feature>
<feature type="compositionally biased region" description="Polar residues" evidence="1">
    <location>
        <begin position="1181"/>
        <end position="1200"/>
    </location>
</feature>
<dbReference type="InterPro" id="IPR025451">
    <property type="entry name" value="DUF4211"/>
</dbReference>
<feature type="region of interest" description="Disordered" evidence="1">
    <location>
        <begin position="406"/>
        <end position="525"/>
    </location>
</feature>
<feature type="compositionally biased region" description="Basic and acidic residues" evidence="1">
    <location>
        <begin position="1137"/>
        <end position="1149"/>
    </location>
</feature>
<feature type="compositionally biased region" description="Basic residues" evidence="1">
    <location>
        <begin position="425"/>
        <end position="435"/>
    </location>
</feature>
<feature type="region of interest" description="Disordered" evidence="1">
    <location>
        <begin position="120"/>
        <end position="172"/>
    </location>
</feature>
<sequence>MDPNHWNTYNLQYGHSTPRLGLSHALQSSHGSLGGRPVSAIPTVSYSGLAMPILDPIAAGISASQSHKTMSLASSQLMFEQQLRGAEQQSQSMGRYDGSKSFRTDGMFGAILSDVSMSMPSVSTVSPTSGSSVGSLAVSKSNQQHMHDPPPAHSSSSVRLSSMQRNPHASDILYGRGPEALIPSSLAQISSLYNSVSLGKQSLGAAQQQSLSRQTPVHTQHGFSSNSDIEDLSSNSQNQIYTSYASLAVSDSQDFSAAQLSGEISYEAVSPAPINESSQNNPEHSSFSIVQFPELINLTPEHAHTLADKFQENDFRLKVDSRIQQHQDALNASHQSQRHELGSSLRLPKDMSSFHSSMLSMQVAQRGGQFQPNMTMSQSLSQLQSASLNSQLSPLLQGSLTTMSMSMQQSPAPISVQAPADSTTKPKRSRGRKKKGEPTVTGDQAEGGKKSSSTEAFSPGSQQQSHIPHHSPILNMPLTSQHVSTLPMGSHSSSVHQSFRNPGSNQFTSRDAQRAQTPSMQQTYSVQDHQNHGYAPIHSPKISHQNLARSQSEFALPNSVPNEKPLSQPSSCKQQKKSGPPTPKSSSSQSGQMFRSNIPDNQQHIQNFASHAVLMGNSGQQRGSPMQEGRSGGMSRVSNFDNSQQKMACQMSPLGQPSPQGSIGSDASGFGSSKIGNSGHMMGSVSQTSLDSRPVSVEPTAMSHAYEQGHSTGLIIDSQDPGHFQIDFSAQPFLEQLVGVQPAMGMQSSGFTHTTSENGEVVFTTLVTPAENARLQQQHNSATNEGFRPTYHGEPVHEIQAIGPVGGHLGMEDGSFNAFFDSQREMEQQSNMSGSHQQATPEPERMTLTFMPHVAEDDELGHFSQISQPVPMVSLVKREPQEPGHRPPSKGSFQESFLSYLQGHKQETLSSVSASSVTKKPQLPKYIPEPRRPKPPPAPAQPKEKISVSDAEDSLGAASSRVKDSISSLSDNDNSSHKSESDREGYSVQRTSELAVRITLPKNKKNKFGPFAELSHLKQKNISRDKEGLLKRKRKKGKRLASEEEEDYMPGSQMSEDDADVHLEEVLSREPTPPPARTSIGRKAKDKCIEKTRIHGSDSSSEEPVPHPIKGKGTLKKDGSDKDYDSDKDPVWMPFELDLKQGHEIDEKRKKAKRPRTRTLSTKSSKSTTSHKSSSSATHAGDNSTMLTSRRPSQTAASTEDTGESFFKTGMYVIEKKDAQNYENYPLWRLEPGHMMRKFEMRADPEVDGGAVRHCALGTMSTWVPSMENQFVMVKVRELAAKRKGAPLTVEVLEEYRPKPPSEDRLQVQYENDPVLEPFNIYLQVFLSLALEPTFLSAILETNEKFYIDALNQIDGLIEAKCKEITGLAHWKSSFQEYLHMCPLMKEIDRPNLKQACQASENSSPPTIKSVLLSGHPYDRFLLTDVQSGGTDVAQEFMIGKVAAYYVRPYHSLYHFKYWLRQRCEARVATMKDSSKSENLSDEVILDKCLENRSWVLQIFDSLKSLLQYGSDAAR</sequence>
<dbReference type="PANTHER" id="PTHR14689">
    <property type="entry name" value="PHORBOL-ESTER_DAG-TYPE DOMAIN-CONTAINING PROTEIN"/>
    <property type="match status" value="1"/>
</dbReference>
<evidence type="ECO:0000313" key="3">
    <source>
        <dbReference type="EMBL" id="CAG5131514.1"/>
    </source>
</evidence>
<dbReference type="Pfam" id="PF13926">
    <property type="entry name" value="DUF4211"/>
    <property type="match status" value="1"/>
</dbReference>
<feature type="region of interest" description="Disordered" evidence="1">
    <location>
        <begin position="207"/>
        <end position="231"/>
    </location>
</feature>
<evidence type="ECO:0000259" key="2">
    <source>
        <dbReference type="Pfam" id="PF13926"/>
    </source>
</evidence>
<dbReference type="PANTHER" id="PTHR14689:SF0">
    <property type="entry name" value="COILED-COIL DOMAIN-CONTAINING PROTEIN 82"/>
    <property type="match status" value="1"/>
</dbReference>
<keyword evidence="4" id="KW-1185">Reference proteome</keyword>
<evidence type="ECO:0000313" key="4">
    <source>
        <dbReference type="Proteomes" id="UP000678393"/>
    </source>
</evidence>
<feature type="region of interest" description="Disordered" evidence="1">
    <location>
        <begin position="556"/>
        <end position="596"/>
    </location>
</feature>
<comment type="caution">
    <text evidence="3">The sequence shown here is derived from an EMBL/GenBank/DDBJ whole genome shotgun (WGS) entry which is preliminary data.</text>
</comment>
<name>A0A8S3ZPG0_9EUPU</name>
<feature type="compositionally biased region" description="Polar residues" evidence="1">
    <location>
        <begin position="636"/>
        <end position="673"/>
    </location>
</feature>
<feature type="compositionally biased region" description="Basic and acidic residues" evidence="1">
    <location>
        <begin position="974"/>
        <end position="985"/>
    </location>
</feature>